<keyword evidence="13" id="KW-1185">Reference proteome</keyword>
<comment type="similarity">
    <text evidence="2 9">Belongs to the class I-like SAM-binding methyltransferase superfamily. RsmB/NOP family.</text>
</comment>
<feature type="compositionally biased region" description="Acidic residues" evidence="10">
    <location>
        <begin position="311"/>
        <end position="340"/>
    </location>
</feature>
<evidence type="ECO:0000313" key="12">
    <source>
        <dbReference type="EMBL" id="KJE93204.1"/>
    </source>
</evidence>
<feature type="compositionally biased region" description="Acidic residues" evidence="10">
    <location>
        <begin position="269"/>
        <end position="296"/>
    </location>
</feature>
<protein>
    <submittedName>
        <fullName evidence="12">NucleOLar protein family member</fullName>
    </submittedName>
</protein>
<feature type="compositionally biased region" description="Low complexity" evidence="10">
    <location>
        <begin position="880"/>
        <end position="905"/>
    </location>
</feature>
<evidence type="ECO:0000256" key="9">
    <source>
        <dbReference type="PROSITE-ProRule" id="PRU01023"/>
    </source>
</evidence>
<evidence type="ECO:0000256" key="6">
    <source>
        <dbReference type="ARBA" id="ARBA00022691"/>
    </source>
</evidence>
<dbReference type="PROSITE" id="PS01153">
    <property type="entry name" value="NOL1_NOP2_SUN"/>
    <property type="match status" value="1"/>
</dbReference>
<dbReference type="RefSeq" id="XP_004347851.2">
    <property type="nucleotide sequence ID" value="XM_004347801.2"/>
</dbReference>
<dbReference type="OrthoDB" id="427002at2759"/>
<dbReference type="GO" id="GO:0000470">
    <property type="term" value="P:maturation of LSU-rRNA"/>
    <property type="evidence" value="ECO:0007669"/>
    <property type="project" value="TreeGrafter"/>
</dbReference>
<keyword evidence="4 9" id="KW-0489">Methyltransferase</keyword>
<evidence type="ECO:0000256" key="3">
    <source>
        <dbReference type="ARBA" id="ARBA00022517"/>
    </source>
</evidence>
<dbReference type="STRING" id="595528.A0A0D2X2V2"/>
<evidence type="ECO:0000259" key="11">
    <source>
        <dbReference type="PROSITE" id="PS51686"/>
    </source>
</evidence>
<feature type="compositionally biased region" description="Low complexity" evidence="10">
    <location>
        <begin position="31"/>
        <end position="54"/>
    </location>
</feature>
<feature type="compositionally biased region" description="Low complexity" evidence="10">
    <location>
        <begin position="852"/>
        <end position="865"/>
    </location>
</feature>
<dbReference type="eggNOG" id="KOG1122">
    <property type="taxonomic scope" value="Eukaryota"/>
</dbReference>
<dbReference type="InterPro" id="IPR023273">
    <property type="entry name" value="RCMT_NOP2"/>
</dbReference>
<dbReference type="FunCoup" id="A0A0D2X2V2">
    <property type="interactions" value="180"/>
</dbReference>
<dbReference type="PhylomeDB" id="A0A0D2X2V2"/>
<dbReference type="InParanoid" id="A0A0D2X2V2"/>
<comment type="subcellular location">
    <subcellularLocation>
        <location evidence="1">Nucleus</location>
        <location evidence="1">Nucleolus</location>
    </subcellularLocation>
</comment>
<feature type="compositionally biased region" description="Low complexity" evidence="10">
    <location>
        <begin position="189"/>
        <end position="208"/>
    </location>
</feature>
<evidence type="ECO:0000256" key="1">
    <source>
        <dbReference type="ARBA" id="ARBA00004604"/>
    </source>
</evidence>
<keyword evidence="7 9" id="KW-0694">RNA-binding</keyword>
<dbReference type="AlphaFoldDB" id="A0A0D2X2V2"/>
<evidence type="ECO:0000313" key="13">
    <source>
        <dbReference type="Proteomes" id="UP000008743"/>
    </source>
</evidence>
<feature type="compositionally biased region" description="Low complexity" evidence="10">
    <location>
        <begin position="74"/>
        <end position="89"/>
    </location>
</feature>
<feature type="compositionally biased region" description="Acidic residues" evidence="10">
    <location>
        <begin position="231"/>
        <end position="240"/>
    </location>
</feature>
<dbReference type="Gene3D" id="3.40.50.150">
    <property type="entry name" value="Vaccinia Virus protein VP39"/>
    <property type="match status" value="1"/>
</dbReference>
<keyword evidence="6 9" id="KW-0949">S-adenosyl-L-methionine</keyword>
<feature type="compositionally biased region" description="Basic and acidic residues" evidence="10">
    <location>
        <begin position="1"/>
        <end position="14"/>
    </location>
</feature>
<reference evidence="13" key="1">
    <citation type="submission" date="2011-02" db="EMBL/GenBank/DDBJ databases">
        <title>The Genome Sequence of Capsaspora owczarzaki ATCC 30864.</title>
        <authorList>
            <person name="Russ C."/>
            <person name="Cuomo C."/>
            <person name="Burger G."/>
            <person name="Gray M.W."/>
            <person name="Holland P.W.H."/>
            <person name="King N."/>
            <person name="Lang F.B.F."/>
            <person name="Roger A.J."/>
            <person name="Ruiz-Trillo I."/>
            <person name="Young S.K."/>
            <person name="Zeng Q."/>
            <person name="Gargeya S."/>
            <person name="Alvarado L."/>
            <person name="Berlin A."/>
            <person name="Chapman S.B."/>
            <person name="Chen Z."/>
            <person name="Freedman E."/>
            <person name="Gellesch M."/>
            <person name="Goldberg J."/>
            <person name="Griggs A."/>
            <person name="Gujja S."/>
            <person name="Heilman E."/>
            <person name="Heiman D."/>
            <person name="Howarth C."/>
            <person name="Mehta T."/>
            <person name="Neiman D."/>
            <person name="Pearson M."/>
            <person name="Roberts A."/>
            <person name="Saif S."/>
            <person name="Shea T."/>
            <person name="Shenoy N."/>
            <person name="Sisk P."/>
            <person name="Stolte C."/>
            <person name="Sykes S."/>
            <person name="White J."/>
            <person name="Yandava C."/>
            <person name="Haas B."/>
            <person name="Nusbaum C."/>
            <person name="Birren B."/>
        </authorList>
    </citation>
    <scope>NUCLEOTIDE SEQUENCE</scope>
    <source>
        <strain evidence="13">ATCC 30864</strain>
    </source>
</reference>
<dbReference type="EMBL" id="KE346365">
    <property type="protein sequence ID" value="KJE93204.1"/>
    <property type="molecule type" value="Genomic_DNA"/>
</dbReference>
<dbReference type="Pfam" id="PF01189">
    <property type="entry name" value="Methyltr_RsmB-F"/>
    <property type="match status" value="1"/>
</dbReference>
<evidence type="ECO:0000256" key="7">
    <source>
        <dbReference type="ARBA" id="ARBA00022884"/>
    </source>
</evidence>
<evidence type="ECO:0000256" key="2">
    <source>
        <dbReference type="ARBA" id="ARBA00007494"/>
    </source>
</evidence>
<dbReference type="GO" id="GO:0003723">
    <property type="term" value="F:RNA binding"/>
    <property type="evidence" value="ECO:0007669"/>
    <property type="project" value="UniProtKB-UniRule"/>
</dbReference>
<dbReference type="FunFam" id="3.30.70.1170:FF:000001">
    <property type="entry name" value="Ribosomal RNA methyltransferase Nop2"/>
    <property type="match status" value="1"/>
</dbReference>
<feature type="compositionally biased region" description="Polar residues" evidence="10">
    <location>
        <begin position="55"/>
        <end position="64"/>
    </location>
</feature>
<keyword evidence="3" id="KW-0690">Ribosome biogenesis</keyword>
<dbReference type="NCBIfam" id="TIGR00446">
    <property type="entry name" value="nop2p"/>
    <property type="match status" value="1"/>
</dbReference>
<dbReference type="GO" id="GO:0070475">
    <property type="term" value="P:rRNA base methylation"/>
    <property type="evidence" value="ECO:0007669"/>
    <property type="project" value="TreeGrafter"/>
</dbReference>
<evidence type="ECO:0000256" key="5">
    <source>
        <dbReference type="ARBA" id="ARBA00022679"/>
    </source>
</evidence>
<dbReference type="PROSITE" id="PS51686">
    <property type="entry name" value="SAM_MT_RSMB_NOP"/>
    <property type="match status" value="1"/>
</dbReference>
<dbReference type="InterPro" id="IPR011023">
    <property type="entry name" value="Nop2p"/>
</dbReference>
<dbReference type="InterPro" id="IPR054728">
    <property type="entry name" value="RsmB-like_ferredoxin"/>
</dbReference>
<dbReference type="PRINTS" id="PR02008">
    <property type="entry name" value="RCMTFAMILY"/>
</dbReference>
<dbReference type="GO" id="GO:0005730">
    <property type="term" value="C:nucleolus"/>
    <property type="evidence" value="ECO:0007669"/>
    <property type="project" value="UniProtKB-SubCell"/>
</dbReference>
<dbReference type="Proteomes" id="UP000008743">
    <property type="component" value="Unassembled WGS sequence"/>
</dbReference>
<feature type="binding site" evidence="9">
    <location>
        <position position="549"/>
    </location>
    <ligand>
        <name>S-adenosyl-L-methionine</name>
        <dbReference type="ChEBI" id="CHEBI:59789"/>
    </ligand>
</feature>
<sequence length="905" mass="98352">MGKVARRELSDSRRGPGRASKKQADPTPLFSGSTSTSSGGSGKKAQSQQHGKQSNGKQQLNAKQTKPAIATATKQQKQQQQQQQQQQKQVMNGKHGSKRQEQASDDDEEDLEDEEDEDEDSEQAMWDDDDHDDDMDDDEDQDDDDDDHEDQDDDQEDDRMDDDDEDEDDQDKVNATHGKHAAVQAKGRAAPAIAPAAAKTSKVASAKTTPVAAAATAAKKGNAVAKRGLLDDDEDDDDDQAPAIKGKAFSDSNKSWLKPKKGAAAAAASDEDDEEEGSDDDEEGDEFDDDDDDEFDGQPIKLGMRGRSADSDDSDDEQDDEDEGDDAAPLGDNDDEEDDGLQTNISGRDTFTLPSGQEIEKESLLPPDRVLLQQRIKDNIMVLADFAKLRDPERSRSEYMEVLTRDLTLYYGYSDYLMGKLLELFPLGEIVEFLEANESPRPISIRTNTLKTRRRDLAQALINRGVNLDPIGKWSKVGLVIFDSPVPIGATPEYLAGHYMIQSASSFLPVMAMAPQEHERILTMCAAPGGKTAYCAALMKNTGVIFANDASKDRLRALVANTHRMGITNTIVCNYDGRAFPKVMGNFDRVLLDAPCSGTGVIAKDQSVKTNKSDDDIMRCSTLQKELILAAIDSVDANSKTGGYIVYSTCSITVEENEWVIDYALRKRNVKLVETGLDFGQPGFKSFRERRFHPTVSLSRRFYPHVHNMDGFFVAKFKKISNAIPRAQGEDGEDGQAGSDDDDEEDGSKADRKKHKKHGSGKQSADSSSDKHGRSSVAAQASGEQMVVDAQASAKPVRSKNKDAPKQKQQQEESNQAAKASVKPSTKAKEAKSQSVDEPAKPVRGAKRSAEADAPVAAPAAVEPASSKKKARVEPEETPAVKPSAAAAAVVKSGKSSKATKSAKA</sequence>
<dbReference type="InterPro" id="IPR023267">
    <property type="entry name" value="RCMT"/>
</dbReference>
<dbReference type="InterPro" id="IPR018314">
    <property type="entry name" value="RsmB/NOL1/NOP2-like_CS"/>
</dbReference>
<organism evidence="12 13">
    <name type="scientific">Capsaspora owczarzaki (strain ATCC 30864)</name>
    <dbReference type="NCBI Taxonomy" id="595528"/>
    <lineage>
        <taxon>Eukaryota</taxon>
        <taxon>Filasterea</taxon>
        <taxon>Capsaspora</taxon>
    </lineage>
</organism>
<feature type="domain" description="SAM-dependent MTase RsmB/NOP-type" evidence="11">
    <location>
        <begin position="433"/>
        <end position="720"/>
    </location>
</feature>
<dbReference type="InterPro" id="IPR029063">
    <property type="entry name" value="SAM-dependent_MTases_sf"/>
</dbReference>
<feature type="compositionally biased region" description="Acidic residues" evidence="10">
    <location>
        <begin position="730"/>
        <end position="746"/>
    </location>
</feature>
<keyword evidence="5 9" id="KW-0808">Transferase</keyword>
<name>A0A0D2X2V2_CAPO3</name>
<dbReference type="PRINTS" id="PR02012">
    <property type="entry name" value="RCMTNOP2"/>
</dbReference>
<dbReference type="InterPro" id="IPR049560">
    <property type="entry name" value="MeTrfase_RsmB-F_NOP2_cat"/>
</dbReference>
<dbReference type="GO" id="GO:0009383">
    <property type="term" value="F:rRNA (cytosine-C5-)-methyltransferase activity"/>
    <property type="evidence" value="ECO:0007669"/>
    <property type="project" value="TreeGrafter"/>
</dbReference>
<accession>A0A0D2X2V2</accession>
<feature type="compositionally biased region" description="Acidic residues" evidence="10">
    <location>
        <begin position="103"/>
        <end position="170"/>
    </location>
</feature>
<feature type="active site" description="Nucleophile" evidence="9">
    <location>
        <position position="650"/>
    </location>
</feature>
<feature type="binding site" evidence="9">
    <location>
        <begin position="525"/>
        <end position="531"/>
    </location>
    <ligand>
        <name>S-adenosyl-L-methionine</name>
        <dbReference type="ChEBI" id="CHEBI:59789"/>
    </ligand>
</feature>
<dbReference type="SUPFAM" id="SSF53335">
    <property type="entry name" value="S-adenosyl-L-methionine-dependent methyltransferases"/>
    <property type="match status" value="1"/>
</dbReference>
<dbReference type="InterPro" id="IPR001678">
    <property type="entry name" value="MeTrfase_RsmB-F_NOP2_dom"/>
</dbReference>
<dbReference type="Gene3D" id="3.30.70.1170">
    <property type="entry name" value="Sun protein, domain 3"/>
    <property type="match status" value="1"/>
</dbReference>
<evidence type="ECO:0000256" key="8">
    <source>
        <dbReference type="ARBA" id="ARBA00023242"/>
    </source>
</evidence>
<feature type="region of interest" description="Disordered" evidence="10">
    <location>
        <begin position="1"/>
        <end position="208"/>
    </location>
</feature>
<evidence type="ECO:0000256" key="4">
    <source>
        <dbReference type="ARBA" id="ARBA00022603"/>
    </source>
</evidence>
<feature type="compositionally biased region" description="Basic and acidic residues" evidence="10">
    <location>
        <begin position="800"/>
        <end position="811"/>
    </location>
</feature>
<feature type="compositionally biased region" description="Polar residues" evidence="10">
    <location>
        <begin position="342"/>
        <end position="355"/>
    </location>
</feature>
<dbReference type="PANTHER" id="PTHR22807:SF30">
    <property type="entry name" value="28S RRNA (CYTOSINE(4447)-C(5))-METHYLTRANSFERASE-RELATED"/>
    <property type="match status" value="1"/>
</dbReference>
<feature type="binding site" evidence="9">
    <location>
        <position position="576"/>
    </location>
    <ligand>
        <name>S-adenosyl-L-methionine</name>
        <dbReference type="ChEBI" id="CHEBI:59789"/>
    </ligand>
</feature>
<evidence type="ECO:0000256" key="10">
    <source>
        <dbReference type="SAM" id="MobiDB-lite"/>
    </source>
</evidence>
<feature type="binding site" evidence="9">
    <location>
        <position position="593"/>
    </location>
    <ligand>
        <name>S-adenosyl-L-methionine</name>
        <dbReference type="ChEBI" id="CHEBI:59789"/>
    </ligand>
</feature>
<feature type="region of interest" description="Disordered" evidence="10">
    <location>
        <begin position="228"/>
        <end position="364"/>
    </location>
</feature>
<keyword evidence="8" id="KW-0539">Nucleus</keyword>
<feature type="region of interest" description="Disordered" evidence="10">
    <location>
        <begin position="726"/>
        <end position="905"/>
    </location>
</feature>
<proteinExistence type="inferred from homology"/>
<dbReference type="Pfam" id="PF22458">
    <property type="entry name" value="RsmF-B_ferredox"/>
    <property type="match status" value="1"/>
</dbReference>
<feature type="compositionally biased region" description="Basic residues" evidence="10">
    <location>
        <begin position="751"/>
        <end position="760"/>
    </location>
</feature>
<gene>
    <name evidence="12" type="ORF">CAOG_004026</name>
</gene>
<dbReference type="PANTHER" id="PTHR22807">
    <property type="entry name" value="NOP2 YEAST -RELATED NOL1/NOP2/FMU SUN DOMAIN-CONTAINING"/>
    <property type="match status" value="1"/>
</dbReference>